<evidence type="ECO:0000313" key="2">
    <source>
        <dbReference type="EMBL" id="CAG9321750.1"/>
    </source>
</evidence>
<gene>
    <name evidence="2" type="ORF">BSTOLATCC_MIC29661</name>
</gene>
<keyword evidence="3" id="KW-1185">Reference proteome</keyword>
<comment type="caution">
    <text evidence="2">The sequence shown here is derived from an EMBL/GenBank/DDBJ whole genome shotgun (WGS) entry which is preliminary data.</text>
</comment>
<dbReference type="EMBL" id="CAJZBQ010000029">
    <property type="protein sequence ID" value="CAG9321750.1"/>
    <property type="molecule type" value="Genomic_DNA"/>
</dbReference>
<evidence type="ECO:0000256" key="1">
    <source>
        <dbReference type="SAM" id="SignalP"/>
    </source>
</evidence>
<proteinExistence type="predicted"/>
<sequence>MSFVIAIILFCINIYIMGNTENLFEACTFKPSNGKDCEDSTKKPMPKINRFKDNKVKIFDYTGEFKAARTLEKLKEIIPLYVPMEVRCFRGTFIESKHSYVRVLGVSVTKKKFQIVYIEVYYKSNRFLINLRPEDLSEKELGQDIGNLQLIHLFSEKAVYQQNFKDFIGWLDSIKTNPKQILTPEQKNMGKIVYDFFRNMGSSPTPQTILN</sequence>
<dbReference type="Proteomes" id="UP001162131">
    <property type="component" value="Unassembled WGS sequence"/>
</dbReference>
<protein>
    <submittedName>
        <fullName evidence="2">Uncharacterized protein</fullName>
    </submittedName>
</protein>
<name>A0AAU9J996_9CILI</name>
<feature type="chain" id="PRO_5043314156" evidence="1">
    <location>
        <begin position="19"/>
        <end position="211"/>
    </location>
</feature>
<organism evidence="2 3">
    <name type="scientific">Blepharisma stoltei</name>
    <dbReference type="NCBI Taxonomy" id="1481888"/>
    <lineage>
        <taxon>Eukaryota</taxon>
        <taxon>Sar</taxon>
        <taxon>Alveolata</taxon>
        <taxon>Ciliophora</taxon>
        <taxon>Postciliodesmatophora</taxon>
        <taxon>Heterotrichea</taxon>
        <taxon>Heterotrichida</taxon>
        <taxon>Blepharismidae</taxon>
        <taxon>Blepharisma</taxon>
    </lineage>
</organism>
<keyword evidence="1" id="KW-0732">Signal</keyword>
<feature type="signal peptide" evidence="1">
    <location>
        <begin position="1"/>
        <end position="18"/>
    </location>
</feature>
<accession>A0AAU9J996</accession>
<evidence type="ECO:0000313" key="3">
    <source>
        <dbReference type="Proteomes" id="UP001162131"/>
    </source>
</evidence>
<reference evidence="2" key="1">
    <citation type="submission" date="2021-09" db="EMBL/GenBank/DDBJ databases">
        <authorList>
            <consortium name="AG Swart"/>
            <person name="Singh M."/>
            <person name="Singh A."/>
            <person name="Seah K."/>
            <person name="Emmerich C."/>
        </authorList>
    </citation>
    <scope>NUCLEOTIDE SEQUENCE</scope>
    <source>
        <strain evidence="2">ATCC30299</strain>
    </source>
</reference>
<dbReference type="AlphaFoldDB" id="A0AAU9J996"/>